<evidence type="ECO:0000313" key="2">
    <source>
        <dbReference type="EMBL" id="CAD8127067.1"/>
    </source>
</evidence>
<sequence length="207" mass="24828">MDKNKKLKKTKDSILIRKNGKYSENAGEIARQRAIYMLFFECGILITYVIFLILFIVQDRFKMLYQILQLVIVTNFIEIQDFTSNCFELFLNTFNDIFQRIYHYQKFQLVLNIRQSCRSILLYCLMIVPFVLMCLEDDKFTIQVILQIILLSCCIILCSLDQYLIRIFVIDFLKEKQRYNLKAALHNRKSFEDQLQQSIMNRSEDFT</sequence>
<evidence type="ECO:0000313" key="3">
    <source>
        <dbReference type="Proteomes" id="UP000692954"/>
    </source>
</evidence>
<proteinExistence type="predicted"/>
<dbReference type="EMBL" id="CAJJDN010000172">
    <property type="protein sequence ID" value="CAD8127067.1"/>
    <property type="molecule type" value="Genomic_DNA"/>
</dbReference>
<evidence type="ECO:0000256" key="1">
    <source>
        <dbReference type="SAM" id="Phobius"/>
    </source>
</evidence>
<keyword evidence="1" id="KW-0472">Membrane</keyword>
<feature type="transmembrane region" description="Helical" evidence="1">
    <location>
        <begin position="34"/>
        <end position="57"/>
    </location>
</feature>
<dbReference type="Proteomes" id="UP000692954">
    <property type="component" value="Unassembled WGS sequence"/>
</dbReference>
<organism evidence="2 3">
    <name type="scientific">Paramecium sonneborni</name>
    <dbReference type="NCBI Taxonomy" id="65129"/>
    <lineage>
        <taxon>Eukaryota</taxon>
        <taxon>Sar</taxon>
        <taxon>Alveolata</taxon>
        <taxon>Ciliophora</taxon>
        <taxon>Intramacronucleata</taxon>
        <taxon>Oligohymenophorea</taxon>
        <taxon>Peniculida</taxon>
        <taxon>Parameciidae</taxon>
        <taxon>Paramecium</taxon>
    </lineage>
</organism>
<keyword evidence="1" id="KW-0812">Transmembrane</keyword>
<evidence type="ECO:0008006" key="4">
    <source>
        <dbReference type="Google" id="ProtNLM"/>
    </source>
</evidence>
<feature type="transmembrane region" description="Helical" evidence="1">
    <location>
        <begin position="145"/>
        <end position="169"/>
    </location>
</feature>
<gene>
    <name evidence="2" type="ORF">PSON_ATCC_30995.1.T1720118</name>
</gene>
<keyword evidence="1" id="KW-1133">Transmembrane helix</keyword>
<feature type="transmembrane region" description="Helical" evidence="1">
    <location>
        <begin position="116"/>
        <end position="133"/>
    </location>
</feature>
<name>A0A8S1RHF6_9CILI</name>
<reference evidence="2" key="1">
    <citation type="submission" date="2021-01" db="EMBL/GenBank/DDBJ databases">
        <authorList>
            <consortium name="Genoscope - CEA"/>
            <person name="William W."/>
        </authorList>
    </citation>
    <scope>NUCLEOTIDE SEQUENCE</scope>
</reference>
<dbReference type="AlphaFoldDB" id="A0A8S1RHF6"/>
<dbReference type="OrthoDB" id="10390106at2759"/>
<comment type="caution">
    <text evidence="2">The sequence shown here is derived from an EMBL/GenBank/DDBJ whole genome shotgun (WGS) entry which is preliminary data.</text>
</comment>
<keyword evidence="3" id="KW-1185">Reference proteome</keyword>
<protein>
    <recommendedName>
        <fullName evidence="4">Transmembrane protein</fullName>
    </recommendedName>
</protein>
<accession>A0A8S1RHF6</accession>